<reference evidence="1" key="1">
    <citation type="submission" date="2020-10" db="EMBL/GenBank/DDBJ databases">
        <title>Chromosome-scale genome assembly of the Allis shad, Alosa alosa.</title>
        <authorList>
            <person name="Margot Z."/>
            <person name="Christophe K."/>
            <person name="Cabau C."/>
            <person name="Louis A."/>
            <person name="Berthelot C."/>
            <person name="Parey E."/>
            <person name="Roest Crollius H."/>
            <person name="Montfort J."/>
            <person name="Robinson-Rechavi M."/>
            <person name="Bucao C."/>
            <person name="Bouchez O."/>
            <person name="Gislard M."/>
            <person name="Lluch J."/>
            <person name="Milhes M."/>
            <person name="Lampietro C."/>
            <person name="Lopez Roques C."/>
            <person name="Donnadieu C."/>
            <person name="Braasch I."/>
            <person name="Desvignes T."/>
            <person name="Postlethwait J."/>
            <person name="Bobe J."/>
            <person name="Guiguen Y."/>
        </authorList>
    </citation>
    <scope>NUCLEOTIDE SEQUENCE</scope>
    <source>
        <strain evidence="1">M-15738</strain>
        <tissue evidence="1">Blood</tissue>
    </source>
</reference>
<comment type="caution">
    <text evidence="1">The sequence shown here is derived from an EMBL/GenBank/DDBJ whole genome shotgun (WGS) entry which is preliminary data.</text>
</comment>
<proteinExistence type="predicted"/>
<evidence type="ECO:0000313" key="1">
    <source>
        <dbReference type="EMBL" id="KAG5271167.1"/>
    </source>
</evidence>
<dbReference type="Proteomes" id="UP000823561">
    <property type="component" value="Chromosome 13"/>
</dbReference>
<keyword evidence="2" id="KW-1185">Reference proteome</keyword>
<protein>
    <submittedName>
        <fullName evidence="1">Uncharacterized protein</fullName>
    </submittedName>
</protein>
<gene>
    <name evidence="1" type="ORF">AALO_G00176680</name>
</gene>
<organism evidence="1 2">
    <name type="scientific">Alosa alosa</name>
    <name type="common">allis shad</name>
    <dbReference type="NCBI Taxonomy" id="278164"/>
    <lineage>
        <taxon>Eukaryota</taxon>
        <taxon>Metazoa</taxon>
        <taxon>Chordata</taxon>
        <taxon>Craniata</taxon>
        <taxon>Vertebrata</taxon>
        <taxon>Euteleostomi</taxon>
        <taxon>Actinopterygii</taxon>
        <taxon>Neopterygii</taxon>
        <taxon>Teleostei</taxon>
        <taxon>Clupei</taxon>
        <taxon>Clupeiformes</taxon>
        <taxon>Clupeoidei</taxon>
        <taxon>Clupeidae</taxon>
        <taxon>Alosa</taxon>
    </lineage>
</organism>
<sequence>MKSDLMLQPRKDTDTDTRGCVGLCVLNFPASDGRESFKVSTWPLVSALGSPTLDPEW</sequence>
<accession>A0AAV6GCC6</accession>
<dbReference type="EMBL" id="JADWDJ010000013">
    <property type="protein sequence ID" value="KAG5271167.1"/>
    <property type="molecule type" value="Genomic_DNA"/>
</dbReference>
<evidence type="ECO:0000313" key="2">
    <source>
        <dbReference type="Proteomes" id="UP000823561"/>
    </source>
</evidence>
<name>A0AAV6GCC6_9TELE</name>
<dbReference type="AlphaFoldDB" id="A0AAV6GCC6"/>